<dbReference type="PANTHER" id="PTHR11733:SF237">
    <property type="entry name" value="NEPRILYSIN-LIKE 4"/>
    <property type="match status" value="1"/>
</dbReference>
<dbReference type="KEGG" id="osn:115215167"/>
<evidence type="ECO:0000256" key="7">
    <source>
        <dbReference type="SAM" id="Phobius"/>
    </source>
</evidence>
<accession>A0A7E6F208</accession>
<dbReference type="Gene3D" id="3.40.390.10">
    <property type="entry name" value="Collagenase (Catalytic Domain)"/>
    <property type="match status" value="1"/>
</dbReference>
<evidence type="ECO:0000256" key="5">
    <source>
        <dbReference type="ARBA" id="ARBA00022833"/>
    </source>
</evidence>
<feature type="domain" description="Peptidase M13 N-terminal" evidence="9">
    <location>
        <begin position="143"/>
        <end position="515"/>
    </location>
</feature>
<keyword evidence="5" id="KW-0862">Zinc</keyword>
<dbReference type="InterPro" id="IPR042089">
    <property type="entry name" value="Peptidase_M13_dom_2"/>
</dbReference>
<dbReference type="Pfam" id="PF05649">
    <property type="entry name" value="Peptidase_M13_N"/>
    <property type="match status" value="1"/>
</dbReference>
<keyword evidence="7" id="KW-1133">Transmembrane helix</keyword>
<dbReference type="GO" id="GO:0016485">
    <property type="term" value="P:protein processing"/>
    <property type="evidence" value="ECO:0007669"/>
    <property type="project" value="TreeGrafter"/>
</dbReference>
<evidence type="ECO:0000259" key="9">
    <source>
        <dbReference type="Pfam" id="PF05649"/>
    </source>
</evidence>
<dbReference type="GO" id="GO:0046872">
    <property type="term" value="F:metal ion binding"/>
    <property type="evidence" value="ECO:0007669"/>
    <property type="project" value="UniProtKB-KW"/>
</dbReference>
<gene>
    <name evidence="11" type="primary">LOC115215167</name>
</gene>
<feature type="transmembrane region" description="Helical" evidence="7">
    <location>
        <begin position="85"/>
        <end position="110"/>
    </location>
</feature>
<keyword evidence="7" id="KW-0472">Membrane</keyword>
<proteinExistence type="predicted"/>
<dbReference type="Proteomes" id="UP000515154">
    <property type="component" value="Linkage group LG8"/>
</dbReference>
<dbReference type="InterPro" id="IPR018497">
    <property type="entry name" value="Peptidase_M13_C"/>
</dbReference>
<evidence type="ECO:0000313" key="11">
    <source>
        <dbReference type="RefSeq" id="XP_036361320.1"/>
    </source>
</evidence>
<feature type="domain" description="Peptidase M13 C-terminal" evidence="8">
    <location>
        <begin position="573"/>
        <end position="773"/>
    </location>
</feature>
<keyword evidence="4" id="KW-0378">Hydrolase</keyword>
<keyword evidence="3" id="KW-0479">Metal-binding</keyword>
<dbReference type="InterPro" id="IPR024079">
    <property type="entry name" value="MetalloPept_cat_dom_sf"/>
</dbReference>
<keyword evidence="6" id="KW-0482">Metalloprotease</keyword>
<evidence type="ECO:0000256" key="3">
    <source>
        <dbReference type="ARBA" id="ARBA00022723"/>
    </source>
</evidence>
<dbReference type="Gene3D" id="1.10.1380.10">
    <property type="entry name" value="Neutral endopeptidase , domain2"/>
    <property type="match status" value="1"/>
</dbReference>
<dbReference type="CDD" id="cd08662">
    <property type="entry name" value="M13"/>
    <property type="match status" value="1"/>
</dbReference>
<dbReference type="InterPro" id="IPR008753">
    <property type="entry name" value="Peptidase_M13_N"/>
</dbReference>
<dbReference type="PRINTS" id="PR00786">
    <property type="entry name" value="NEPRILYSIN"/>
</dbReference>
<evidence type="ECO:0000256" key="6">
    <source>
        <dbReference type="ARBA" id="ARBA00023049"/>
    </source>
</evidence>
<keyword evidence="2" id="KW-0645">Protease</keyword>
<dbReference type="PROSITE" id="PS51885">
    <property type="entry name" value="NEPRILYSIN"/>
    <property type="match status" value="1"/>
</dbReference>
<name>A0A7E6F208_9MOLL</name>
<protein>
    <submittedName>
        <fullName evidence="11">Membrane metallo-endopeptidase-like 1 isoform X1</fullName>
    </submittedName>
</protein>
<dbReference type="SUPFAM" id="SSF55486">
    <property type="entry name" value="Metalloproteases ('zincins'), catalytic domain"/>
    <property type="match status" value="1"/>
</dbReference>
<evidence type="ECO:0000256" key="2">
    <source>
        <dbReference type="ARBA" id="ARBA00022670"/>
    </source>
</evidence>
<evidence type="ECO:0000256" key="4">
    <source>
        <dbReference type="ARBA" id="ARBA00022801"/>
    </source>
</evidence>
<keyword evidence="7" id="KW-0812">Transmembrane</keyword>
<dbReference type="AlphaFoldDB" id="A0A7E6F208"/>
<sequence length="777" mass="87868">MPGTEPLNSSKMPGTKPLISFEMEKKEFRGDEVNADSSSFPPLISFEMEKKELRLDEGSVDSSTVLFRRNEDDEDSSTDSKARKICIIGTVAIGIIILSVVVVLGVKLLIANQRQGHDATITVITSLKAAHNVLNKLNTSEDPCNNFWKYSCGEYIQTRKPLQTSKFSLDMNVKAEMQRSIDENVIALLEEPNDESTIEPVRMIKKLYKSCTNKDTISMTLKADLINLSETLGGIPMITGRNVSGNHSSILHRYFTVTGKLPFFNYYVVESNQKRSSIVNFHSTFRSYSESVGNMAATMKILFSEYIDFENVFYFYNKLATLTGRRYFKSVDDFSSGFLYTSHDLNQILSGLDLMGIFDDILNVTNETSKNARFMTEHAEILKDISSLILKTHPTDFMNIVFLETLQEFYGVIPAFGIHFVKSFTGGVRTNTYASKQFLAPQRRKSCLDVTKLAGDVLGWMYSEKHFDEEVEDEVSQMVSYLLRAAEKLLSEVNWVDTKSKYLASQRLEDLKNRIHIGRQNTEKTKDNLIKSYADVSLTHKFLSNIVTMSKVSNQLGRRLKNNKTIVNQNDVNAVYNALSNSITIPVALMKPPLFIKGAPMPIKLGGLGTLIGHEILHALDVHNQNSQFKSMWLTKESQDKYNVLKQTVIKSYSGYRIKSLNTNVNGERTAEENIADLGGLNIAYKAYLLWKSDYPHIKFHLPGVNQTDTQMFFTAYSQASCSSEKPETVTYSLLTDKHAPVEARVQVPLRNYDEFAESFDCSKGTYMNPGHKIKIW</sequence>
<evidence type="ECO:0000313" key="10">
    <source>
        <dbReference type="Proteomes" id="UP000515154"/>
    </source>
</evidence>
<keyword evidence="10" id="KW-1185">Reference proteome</keyword>
<dbReference type="PANTHER" id="PTHR11733">
    <property type="entry name" value="ZINC METALLOPROTEASE FAMILY M13 NEPRILYSIN-RELATED"/>
    <property type="match status" value="1"/>
</dbReference>
<reference evidence="11" key="1">
    <citation type="submission" date="2025-08" db="UniProtKB">
        <authorList>
            <consortium name="RefSeq"/>
        </authorList>
    </citation>
    <scope>IDENTIFICATION</scope>
</reference>
<comment type="cofactor">
    <cofactor evidence="1">
        <name>Zn(2+)</name>
        <dbReference type="ChEBI" id="CHEBI:29105"/>
    </cofactor>
</comment>
<dbReference type="Pfam" id="PF01431">
    <property type="entry name" value="Peptidase_M13"/>
    <property type="match status" value="1"/>
</dbReference>
<organism evidence="10 11">
    <name type="scientific">Octopus sinensis</name>
    <name type="common">East Asian common octopus</name>
    <dbReference type="NCBI Taxonomy" id="2607531"/>
    <lineage>
        <taxon>Eukaryota</taxon>
        <taxon>Metazoa</taxon>
        <taxon>Spiralia</taxon>
        <taxon>Lophotrochozoa</taxon>
        <taxon>Mollusca</taxon>
        <taxon>Cephalopoda</taxon>
        <taxon>Coleoidea</taxon>
        <taxon>Octopodiformes</taxon>
        <taxon>Octopoda</taxon>
        <taxon>Incirrata</taxon>
        <taxon>Octopodidae</taxon>
        <taxon>Octopus</taxon>
    </lineage>
</organism>
<dbReference type="RefSeq" id="XP_036361320.1">
    <property type="nucleotide sequence ID" value="XM_036505427.1"/>
</dbReference>
<dbReference type="GO" id="GO:0005886">
    <property type="term" value="C:plasma membrane"/>
    <property type="evidence" value="ECO:0007669"/>
    <property type="project" value="TreeGrafter"/>
</dbReference>
<evidence type="ECO:0000256" key="1">
    <source>
        <dbReference type="ARBA" id="ARBA00001947"/>
    </source>
</evidence>
<dbReference type="InterPro" id="IPR000718">
    <property type="entry name" value="Peptidase_M13"/>
</dbReference>
<evidence type="ECO:0000259" key="8">
    <source>
        <dbReference type="Pfam" id="PF01431"/>
    </source>
</evidence>
<dbReference type="GO" id="GO:0004222">
    <property type="term" value="F:metalloendopeptidase activity"/>
    <property type="evidence" value="ECO:0007669"/>
    <property type="project" value="InterPro"/>
</dbReference>